<evidence type="ECO:0000259" key="2">
    <source>
        <dbReference type="Pfam" id="PF13598"/>
    </source>
</evidence>
<evidence type="ECO:0000313" key="4">
    <source>
        <dbReference type="EMBL" id="KAL0570837.1"/>
    </source>
</evidence>
<evidence type="ECO:0000259" key="3">
    <source>
        <dbReference type="Pfam" id="PF13600"/>
    </source>
</evidence>
<dbReference type="Pfam" id="PF13600">
    <property type="entry name" value="DUF4140"/>
    <property type="match status" value="1"/>
</dbReference>
<gene>
    <name evidence="4" type="ORF">V5O48_011120</name>
</gene>
<proteinExistence type="predicted"/>
<keyword evidence="5" id="KW-1185">Reference proteome</keyword>
<comment type="caution">
    <text evidence="4">The sequence shown here is derived from an EMBL/GenBank/DDBJ whole genome shotgun (WGS) entry which is preliminary data.</text>
</comment>
<organism evidence="4 5">
    <name type="scientific">Marasmius crinis-equi</name>
    <dbReference type="NCBI Taxonomy" id="585013"/>
    <lineage>
        <taxon>Eukaryota</taxon>
        <taxon>Fungi</taxon>
        <taxon>Dikarya</taxon>
        <taxon>Basidiomycota</taxon>
        <taxon>Agaricomycotina</taxon>
        <taxon>Agaricomycetes</taxon>
        <taxon>Agaricomycetidae</taxon>
        <taxon>Agaricales</taxon>
        <taxon>Marasmiineae</taxon>
        <taxon>Marasmiaceae</taxon>
        <taxon>Marasmius</taxon>
    </lineage>
</organism>
<sequence>MPNDIQLDHTESSKITAVSLYGSRAEITRSFKLLVKEGQNNVQIEGLPWALINDSLRVEGRGSATIHDVNMSEIETESKPPTSPALDELLVKKTRTEKALERCNKSIAALESFLGTVQSQFVKSNELDSVIKDYDVSAGHLDDKAMELKKELEELEEKITEERKKIAPKTHQDLGYRVSVGVVAKSEAVVELVLIYAVSEAGWKAAYDIRVDTSGKTNPVKLIYKSVITNSTKEAWNDVPLTLETATPTFGVNLPNLDQWTLSAYRPHYPMLRAKKASMSLAPAMSRRAQMDTYDPTIEDSYGGAAVMMDYATTEVTSKGSISATFRVPGLVTIPADEGEHTFTIVELELEAGMTWYAVPKVDTRVHLKAKIKNNSEYALLAGTTSVYVDGSFISKSDMPAVSPQESFDCPLGLDQSVRITYHPISKKSTTSGLYIKSTSYVYIQRLTVHNTKTIDIPFIKIVDQIPVSEDSAINVKLVSPGLKLPGGGAAAALESSAATLGKSSSSSAKKSDSTVGHTRATSVSVADVIASSAGPSVKVANGIMAQWDGADEESVDGDALGRDGKVNWLCEVPAGEKVNLNLQWEVSMPVKMRVSGL</sequence>
<dbReference type="InterPro" id="IPR037291">
    <property type="entry name" value="DUF4139"/>
</dbReference>
<reference evidence="4 5" key="1">
    <citation type="submission" date="2024-02" db="EMBL/GenBank/DDBJ databases">
        <title>A draft genome for the cacao thread blight pathogen Marasmius crinis-equi.</title>
        <authorList>
            <person name="Cohen S.P."/>
            <person name="Baruah I.K."/>
            <person name="Amoako-Attah I."/>
            <person name="Bukari Y."/>
            <person name="Meinhardt L.W."/>
            <person name="Bailey B.A."/>
        </authorList>
    </citation>
    <scope>NUCLEOTIDE SEQUENCE [LARGE SCALE GENOMIC DNA]</scope>
    <source>
        <strain evidence="4 5">GH-76</strain>
    </source>
</reference>
<evidence type="ECO:0000256" key="1">
    <source>
        <dbReference type="SAM" id="Coils"/>
    </source>
</evidence>
<feature type="domain" description="DUF4139" evidence="2">
    <location>
        <begin position="194"/>
        <end position="481"/>
    </location>
</feature>
<dbReference type="NCBIfam" id="TIGR02231">
    <property type="entry name" value="mucoidy inhibitor MuiA family protein"/>
    <property type="match status" value="1"/>
</dbReference>
<evidence type="ECO:0008006" key="6">
    <source>
        <dbReference type="Google" id="ProtNLM"/>
    </source>
</evidence>
<evidence type="ECO:0000313" key="5">
    <source>
        <dbReference type="Proteomes" id="UP001465976"/>
    </source>
</evidence>
<accession>A0ABR3F6G6</accession>
<dbReference type="Proteomes" id="UP001465976">
    <property type="component" value="Unassembled WGS sequence"/>
</dbReference>
<dbReference type="InterPro" id="IPR011935">
    <property type="entry name" value="CHP02231"/>
</dbReference>
<dbReference type="EMBL" id="JBAHYK010000866">
    <property type="protein sequence ID" value="KAL0570837.1"/>
    <property type="molecule type" value="Genomic_DNA"/>
</dbReference>
<protein>
    <recommendedName>
        <fullName evidence="6">Mucoidy inhibitor A</fullName>
    </recommendedName>
</protein>
<dbReference type="InterPro" id="IPR025554">
    <property type="entry name" value="DUF4140"/>
</dbReference>
<keyword evidence="1" id="KW-0175">Coiled coil</keyword>
<dbReference type="PANTHER" id="PTHR31005">
    <property type="entry name" value="DUF4139 DOMAIN-CONTAINING PROTEIN"/>
    <property type="match status" value="1"/>
</dbReference>
<name>A0ABR3F6G6_9AGAR</name>
<feature type="coiled-coil region" evidence="1">
    <location>
        <begin position="138"/>
        <end position="172"/>
    </location>
</feature>
<dbReference type="Pfam" id="PF13598">
    <property type="entry name" value="DUF4139"/>
    <property type="match status" value="1"/>
</dbReference>
<feature type="domain" description="DUF4140" evidence="3">
    <location>
        <begin position="18"/>
        <end position="114"/>
    </location>
</feature>
<dbReference type="PANTHER" id="PTHR31005:SF8">
    <property type="entry name" value="DUF4139 DOMAIN-CONTAINING PROTEIN"/>
    <property type="match status" value="1"/>
</dbReference>